<keyword evidence="6 8" id="KW-0472">Membrane</keyword>
<feature type="transmembrane region" description="Helical" evidence="8">
    <location>
        <begin position="195"/>
        <end position="216"/>
    </location>
</feature>
<evidence type="ECO:0000256" key="8">
    <source>
        <dbReference type="SAM" id="Phobius"/>
    </source>
</evidence>
<evidence type="ECO:0000256" key="4">
    <source>
        <dbReference type="ARBA" id="ARBA00022692"/>
    </source>
</evidence>
<name>A0A4V4KIJ5_AURPU</name>
<dbReference type="Gene3D" id="1.20.1250.20">
    <property type="entry name" value="MFS general substrate transporter like domains"/>
    <property type="match status" value="1"/>
</dbReference>
<dbReference type="GO" id="GO:0005351">
    <property type="term" value="F:carbohydrate:proton symporter activity"/>
    <property type="evidence" value="ECO:0007669"/>
    <property type="project" value="TreeGrafter"/>
</dbReference>
<feature type="domain" description="Major facilitator superfamily (MFS) profile" evidence="9">
    <location>
        <begin position="34"/>
        <end position="479"/>
    </location>
</feature>
<proteinExistence type="inferred from homology"/>
<feature type="transmembrane region" description="Helical" evidence="8">
    <location>
        <begin position="164"/>
        <end position="183"/>
    </location>
</feature>
<evidence type="ECO:0000313" key="10">
    <source>
        <dbReference type="EMBL" id="THZ15251.1"/>
    </source>
</evidence>
<dbReference type="GO" id="GO:0016020">
    <property type="term" value="C:membrane"/>
    <property type="evidence" value="ECO:0007669"/>
    <property type="project" value="UniProtKB-SubCell"/>
</dbReference>
<evidence type="ECO:0000259" key="9">
    <source>
        <dbReference type="PROSITE" id="PS50850"/>
    </source>
</evidence>
<evidence type="ECO:0000256" key="7">
    <source>
        <dbReference type="RuleBase" id="RU003346"/>
    </source>
</evidence>
<dbReference type="InterPro" id="IPR020846">
    <property type="entry name" value="MFS_dom"/>
</dbReference>
<evidence type="ECO:0000256" key="5">
    <source>
        <dbReference type="ARBA" id="ARBA00022989"/>
    </source>
</evidence>
<evidence type="ECO:0000256" key="2">
    <source>
        <dbReference type="ARBA" id="ARBA00010992"/>
    </source>
</evidence>
<dbReference type="NCBIfam" id="TIGR00879">
    <property type="entry name" value="SP"/>
    <property type="match status" value="1"/>
</dbReference>
<gene>
    <name evidence="10" type="ORF">D6C91_06902</name>
</gene>
<comment type="subcellular location">
    <subcellularLocation>
        <location evidence="1">Membrane</location>
        <topology evidence="1">Multi-pass membrane protein</topology>
    </subcellularLocation>
</comment>
<dbReference type="InterPro" id="IPR050360">
    <property type="entry name" value="MFS_Sugar_Transporters"/>
</dbReference>
<dbReference type="Proteomes" id="UP000308005">
    <property type="component" value="Unassembled WGS sequence"/>
</dbReference>
<feature type="transmembrane region" description="Helical" evidence="8">
    <location>
        <begin position="107"/>
        <end position="125"/>
    </location>
</feature>
<feature type="transmembrane region" description="Helical" evidence="8">
    <location>
        <begin position="454"/>
        <end position="473"/>
    </location>
</feature>
<dbReference type="InterPro" id="IPR005828">
    <property type="entry name" value="MFS_sugar_transport-like"/>
</dbReference>
<dbReference type="PROSITE" id="PS00216">
    <property type="entry name" value="SUGAR_TRANSPORT_1"/>
    <property type="match status" value="1"/>
</dbReference>
<keyword evidence="5 8" id="KW-1133">Transmembrane helix</keyword>
<feature type="transmembrane region" description="Helical" evidence="8">
    <location>
        <begin position="327"/>
        <end position="347"/>
    </location>
</feature>
<dbReference type="SUPFAM" id="SSF103473">
    <property type="entry name" value="MFS general substrate transporter"/>
    <property type="match status" value="1"/>
</dbReference>
<dbReference type="PROSITE" id="PS50850">
    <property type="entry name" value="MFS"/>
    <property type="match status" value="1"/>
</dbReference>
<dbReference type="EMBL" id="QZBM01000375">
    <property type="protein sequence ID" value="THZ15251.1"/>
    <property type="molecule type" value="Genomic_DNA"/>
</dbReference>
<evidence type="ECO:0000256" key="3">
    <source>
        <dbReference type="ARBA" id="ARBA00022448"/>
    </source>
</evidence>
<dbReference type="AlphaFoldDB" id="A0A4V4KIJ5"/>
<keyword evidence="3 7" id="KW-0813">Transport</keyword>
<evidence type="ECO:0000313" key="11">
    <source>
        <dbReference type="Proteomes" id="UP000308005"/>
    </source>
</evidence>
<dbReference type="Pfam" id="PF00083">
    <property type="entry name" value="Sugar_tr"/>
    <property type="match status" value="1"/>
</dbReference>
<dbReference type="PANTHER" id="PTHR48022:SF26">
    <property type="entry name" value="MAJOR FACILITATOR SUPERFAMILY (MFS) PROFILE DOMAIN-CONTAINING PROTEIN-RELATED"/>
    <property type="match status" value="1"/>
</dbReference>
<reference evidence="10 11" key="1">
    <citation type="submission" date="2018-10" db="EMBL/GenBank/DDBJ databases">
        <title>Fifty Aureobasidium pullulans genomes reveal a recombining polyextremotolerant generalist.</title>
        <authorList>
            <person name="Gostincar C."/>
            <person name="Turk M."/>
            <person name="Zajc J."/>
            <person name="Gunde-Cimerman N."/>
        </authorList>
    </citation>
    <scope>NUCLEOTIDE SEQUENCE [LARGE SCALE GENOMIC DNA]</scope>
    <source>
        <strain evidence="10 11">EXF-3863</strain>
    </source>
</reference>
<dbReference type="FunFam" id="1.20.1250.20:FF:000061">
    <property type="entry name" value="MFS sugar transporter"/>
    <property type="match status" value="1"/>
</dbReference>
<evidence type="ECO:0000256" key="6">
    <source>
        <dbReference type="ARBA" id="ARBA00023136"/>
    </source>
</evidence>
<feature type="transmembrane region" description="Helical" evidence="8">
    <location>
        <begin position="21"/>
        <end position="47"/>
    </location>
</feature>
<organism evidence="10 11">
    <name type="scientific">Aureobasidium pullulans</name>
    <name type="common">Black yeast</name>
    <name type="synonym">Pullularia pullulans</name>
    <dbReference type="NCBI Taxonomy" id="5580"/>
    <lineage>
        <taxon>Eukaryota</taxon>
        <taxon>Fungi</taxon>
        <taxon>Dikarya</taxon>
        <taxon>Ascomycota</taxon>
        <taxon>Pezizomycotina</taxon>
        <taxon>Dothideomycetes</taxon>
        <taxon>Dothideomycetidae</taxon>
        <taxon>Dothideales</taxon>
        <taxon>Saccotheciaceae</taxon>
        <taxon>Aureobasidium</taxon>
    </lineage>
</organism>
<dbReference type="PANTHER" id="PTHR48022">
    <property type="entry name" value="PLASTIDIC GLUCOSE TRANSPORTER 4"/>
    <property type="match status" value="1"/>
</dbReference>
<dbReference type="InterPro" id="IPR036259">
    <property type="entry name" value="MFS_trans_sf"/>
</dbReference>
<comment type="similarity">
    <text evidence="2 7">Belongs to the major facilitator superfamily. Sugar transporter (TC 2.A.1.1) family.</text>
</comment>
<sequence length="553" mass="62128">MANRSLWKLRISTMRLAPKQRYFGFKGGWLVFWITVACATDMTLFGYDQGVFSGVVVSDNFLELHNLVGPSKTKVLSTVAAIYDVGCFIGAIIAFTVGERLGRKKTIIFGTAIMSIGVILKTSSFSLPQMFVGRVILGIGNGINTATAPIWQTETAPARLRGKLVILEMMTNVGGFMIVNWINYGLSFVASSIQWRLPLALQFIFIFVLFATVPWLPESPRWLIAHGHEVEAIQILADLENKSTDHAFIVAQHREIVYGVQYEREHSIKWRDLLRGRTEDGTKSARRLLLGAGTQFFQQFGGINIMSYYTPTIMITYVGLSNSMARLLSACNAVSYFIFAGVAVLFVERLGRRSLMMISTFLQLVAFLCISILLKYAMANGSTECAKAAIFFFFFYNIAFAVGMLGVPWLYPTEINSLPMRTKGAAVATATNWITNFVIVEITPIGFQNLGWKFWPIWVVTNALFLPIIYLLFPETSSRTLEDLDAYFRSDPSLIVVDDKDAISSKRPLKYIEKENDEVHRVEEQDAGVRERTSKVDLIVDVEARHHEVSKIQ</sequence>
<evidence type="ECO:0000256" key="1">
    <source>
        <dbReference type="ARBA" id="ARBA00004141"/>
    </source>
</evidence>
<dbReference type="InterPro" id="IPR003663">
    <property type="entry name" value="Sugar/inositol_transpt"/>
</dbReference>
<feature type="transmembrane region" description="Helical" evidence="8">
    <location>
        <begin position="75"/>
        <end position="95"/>
    </location>
</feature>
<keyword evidence="4 8" id="KW-0812">Transmembrane</keyword>
<dbReference type="PRINTS" id="PR00171">
    <property type="entry name" value="SUGRTRNSPORT"/>
</dbReference>
<accession>A0A4V4KIJ5</accession>
<comment type="caution">
    <text evidence="10">The sequence shown here is derived from an EMBL/GenBank/DDBJ whole genome shotgun (WGS) entry which is preliminary data.</text>
</comment>
<feature type="transmembrane region" description="Helical" evidence="8">
    <location>
        <begin position="388"/>
        <end position="411"/>
    </location>
</feature>
<dbReference type="InterPro" id="IPR005829">
    <property type="entry name" value="Sugar_transporter_CS"/>
</dbReference>
<feature type="transmembrane region" description="Helical" evidence="8">
    <location>
        <begin position="353"/>
        <end position="376"/>
    </location>
</feature>
<protein>
    <submittedName>
        <fullName evidence="10">General substrate transporter</fullName>
    </submittedName>
</protein>